<dbReference type="GeneID" id="101456982"/>
<reference evidence="2" key="2">
    <citation type="journal article" date="2014" name="BMC Genomics">
        <title>A genomic perspective to assessing quality of mass-reared SIT flies used in Mediterranean fruit fly (Ceratitis capitata) eradication in California.</title>
        <authorList>
            <person name="Calla B."/>
            <person name="Hall B."/>
            <person name="Hou S."/>
            <person name="Geib S.M."/>
        </authorList>
    </citation>
    <scope>NUCLEOTIDE SEQUENCE</scope>
</reference>
<dbReference type="OrthoDB" id="69229at2759"/>
<sequence length="315" mass="37571">MNEPGEQLIKLAKYNELQEFIVESKARLQTILKRLKWDTEPFPLKKLDIKDTGCDDDSEPELPASCAAFNSIVTDVEELRKIVGDTKIEVPKKFSDLQFNFTNQQKLAIYEHVVANTKKCEEPEITVPALGEEGLTFADIVAQKKRETKKRRRYRQSKPTHLENVRAMIDLQMQALQQYNNARVEEERKKNTYERPKERTDRNRSPEMKREHFRFKHRSRSRSIECEDHRRKKHRSRSVSKSRKCSKHKERNCNGSRKRDRKVHKRRSRSRSKSKKRKSHKRRSRSRSQSALRGRRRSHSMNKVNRRKSDVHEKL</sequence>
<dbReference type="AlphaFoldDB" id="W8CE60"/>
<dbReference type="RefSeq" id="XP_004519262.1">
    <property type="nucleotide sequence ID" value="XM_004519205.3"/>
</dbReference>
<protein>
    <submittedName>
        <fullName evidence="2">Uncharacterized protein</fullName>
    </submittedName>
</protein>
<dbReference type="EMBL" id="GAMC01000761">
    <property type="protein sequence ID" value="JAC05795.1"/>
    <property type="molecule type" value="mRNA"/>
</dbReference>
<feature type="compositionally biased region" description="Basic residues" evidence="1">
    <location>
        <begin position="293"/>
        <end position="306"/>
    </location>
</feature>
<evidence type="ECO:0000256" key="1">
    <source>
        <dbReference type="SAM" id="MobiDB-lite"/>
    </source>
</evidence>
<feature type="compositionally biased region" description="Basic and acidic residues" evidence="1">
    <location>
        <begin position="183"/>
        <end position="210"/>
    </location>
</feature>
<feature type="region of interest" description="Disordered" evidence="1">
    <location>
        <begin position="181"/>
        <end position="315"/>
    </location>
</feature>
<evidence type="ECO:0000313" key="2">
    <source>
        <dbReference type="EMBL" id="JAC05795.1"/>
    </source>
</evidence>
<feature type="compositionally biased region" description="Basic residues" evidence="1">
    <location>
        <begin position="211"/>
        <end position="221"/>
    </location>
</feature>
<dbReference type="KEGG" id="ccat:101456982"/>
<reference evidence="2" key="1">
    <citation type="submission" date="2013-07" db="EMBL/GenBank/DDBJ databases">
        <authorList>
            <person name="Geib S."/>
        </authorList>
    </citation>
    <scope>NUCLEOTIDE SEQUENCE</scope>
</reference>
<name>W8CE60_CERCA</name>
<organism evidence="2">
    <name type="scientific">Ceratitis capitata</name>
    <name type="common">Mediterranean fruit fly</name>
    <name type="synonym">Tephritis capitata</name>
    <dbReference type="NCBI Taxonomy" id="7213"/>
    <lineage>
        <taxon>Eukaryota</taxon>
        <taxon>Metazoa</taxon>
        <taxon>Ecdysozoa</taxon>
        <taxon>Arthropoda</taxon>
        <taxon>Hexapoda</taxon>
        <taxon>Insecta</taxon>
        <taxon>Pterygota</taxon>
        <taxon>Neoptera</taxon>
        <taxon>Endopterygota</taxon>
        <taxon>Diptera</taxon>
        <taxon>Brachycera</taxon>
        <taxon>Muscomorpha</taxon>
        <taxon>Tephritoidea</taxon>
        <taxon>Tephritidae</taxon>
        <taxon>Ceratitis</taxon>
        <taxon>Ceratitis</taxon>
    </lineage>
</organism>
<accession>W8CE60</accession>
<feature type="compositionally biased region" description="Basic residues" evidence="1">
    <location>
        <begin position="230"/>
        <end position="286"/>
    </location>
</feature>
<proteinExistence type="evidence at transcript level"/>